<gene>
    <name evidence="2" type="ORF">TSACC_2923</name>
</gene>
<accession>A0A146G6F8</accession>
<dbReference type="InParanoid" id="A0A146G6F8"/>
<reference evidence="3" key="1">
    <citation type="journal article" date="2017" name="Genome Announc.">
        <title>Draft Genome Sequence of Terrimicrobium sacchariphilum NM-5T, a Facultative Anaerobic Soil Bacterium of the Class Spartobacteria.</title>
        <authorList>
            <person name="Qiu Y.L."/>
            <person name="Tourlousse D.M."/>
            <person name="Matsuura N."/>
            <person name="Ohashi A."/>
            <person name="Sekiguchi Y."/>
        </authorList>
    </citation>
    <scope>NUCLEOTIDE SEQUENCE [LARGE SCALE GENOMIC DNA]</scope>
    <source>
        <strain evidence="3">NM-5</strain>
    </source>
</reference>
<name>A0A146G6F8_TERSA</name>
<feature type="compositionally biased region" description="Basic residues" evidence="1">
    <location>
        <begin position="50"/>
        <end position="62"/>
    </location>
</feature>
<comment type="caution">
    <text evidence="2">The sequence shown here is derived from an EMBL/GenBank/DDBJ whole genome shotgun (WGS) entry which is preliminary data.</text>
</comment>
<protein>
    <submittedName>
        <fullName evidence="2">Uncharacterized protein</fullName>
    </submittedName>
</protein>
<evidence type="ECO:0000313" key="2">
    <source>
        <dbReference type="EMBL" id="GAT32524.1"/>
    </source>
</evidence>
<evidence type="ECO:0000313" key="3">
    <source>
        <dbReference type="Proteomes" id="UP000076023"/>
    </source>
</evidence>
<keyword evidence="3" id="KW-1185">Reference proteome</keyword>
<evidence type="ECO:0000256" key="1">
    <source>
        <dbReference type="SAM" id="MobiDB-lite"/>
    </source>
</evidence>
<feature type="region of interest" description="Disordered" evidence="1">
    <location>
        <begin position="29"/>
        <end position="104"/>
    </location>
</feature>
<dbReference type="Proteomes" id="UP000076023">
    <property type="component" value="Unassembled WGS sequence"/>
</dbReference>
<proteinExistence type="predicted"/>
<dbReference type="AlphaFoldDB" id="A0A146G6F8"/>
<dbReference type="EMBL" id="BDCO01000002">
    <property type="protein sequence ID" value="GAT32524.1"/>
    <property type="molecule type" value="Genomic_DNA"/>
</dbReference>
<feature type="compositionally biased region" description="Basic and acidic residues" evidence="1">
    <location>
        <begin position="71"/>
        <end position="84"/>
    </location>
</feature>
<sequence length="240" mass="26447">MGRGRGFEMDRHASSLRTRETNCMARTTLQRSGALSRGGGPRTAADRERCRRAKWTAWRRRGGNGASHTGCRPDRRTHSPENERPWGAGRKARGVPGGAETIRRRTPANHLPPQIRREPPGLTRARGIIPYCLLAAAMRSCPAATEPKAVACLTRFAGRSPGETSRHGNPQVAGDEHWMREGPCVGMFQRIRGKLARTRPLHLQEAASGTITKNSWHPPCYGCRISSKMSSHTFVASPTE</sequence>
<organism evidence="2 3">
    <name type="scientific">Terrimicrobium sacchariphilum</name>
    <dbReference type="NCBI Taxonomy" id="690879"/>
    <lineage>
        <taxon>Bacteria</taxon>
        <taxon>Pseudomonadati</taxon>
        <taxon>Verrucomicrobiota</taxon>
        <taxon>Terrimicrobiia</taxon>
        <taxon>Terrimicrobiales</taxon>
        <taxon>Terrimicrobiaceae</taxon>
        <taxon>Terrimicrobium</taxon>
    </lineage>
</organism>